<gene>
    <name evidence="1" type="ORF">LVIROSA_LOCUS30845</name>
</gene>
<proteinExistence type="predicted"/>
<dbReference type="AlphaFoldDB" id="A0AAU9P534"/>
<evidence type="ECO:0000313" key="1">
    <source>
        <dbReference type="EMBL" id="CAH1445053.1"/>
    </source>
</evidence>
<reference evidence="1 2" key="1">
    <citation type="submission" date="2022-01" db="EMBL/GenBank/DDBJ databases">
        <authorList>
            <person name="Xiong W."/>
            <person name="Schranz E."/>
        </authorList>
    </citation>
    <scope>NUCLEOTIDE SEQUENCE [LARGE SCALE GENOMIC DNA]</scope>
</reference>
<name>A0AAU9P534_9ASTR</name>
<organism evidence="1 2">
    <name type="scientific">Lactuca virosa</name>
    <dbReference type="NCBI Taxonomy" id="75947"/>
    <lineage>
        <taxon>Eukaryota</taxon>
        <taxon>Viridiplantae</taxon>
        <taxon>Streptophyta</taxon>
        <taxon>Embryophyta</taxon>
        <taxon>Tracheophyta</taxon>
        <taxon>Spermatophyta</taxon>
        <taxon>Magnoliopsida</taxon>
        <taxon>eudicotyledons</taxon>
        <taxon>Gunneridae</taxon>
        <taxon>Pentapetalae</taxon>
        <taxon>asterids</taxon>
        <taxon>campanulids</taxon>
        <taxon>Asterales</taxon>
        <taxon>Asteraceae</taxon>
        <taxon>Cichorioideae</taxon>
        <taxon>Cichorieae</taxon>
        <taxon>Lactucinae</taxon>
        <taxon>Lactuca</taxon>
    </lineage>
</organism>
<keyword evidence="2" id="KW-1185">Reference proteome</keyword>
<evidence type="ECO:0000313" key="2">
    <source>
        <dbReference type="Proteomes" id="UP001157418"/>
    </source>
</evidence>
<dbReference type="EMBL" id="CAKMRJ010005523">
    <property type="protein sequence ID" value="CAH1445053.1"/>
    <property type="molecule type" value="Genomic_DNA"/>
</dbReference>
<sequence length="102" mass="12132">MHSEALMVTRKRPTICYWSSEKIRYRETFEQEIGRFGIGELNEEFVNEEVEGDTNMEDSDCDKEEDDFVEVYESKLYKMLNSFERIKENMNSKLNEAINIVS</sequence>
<protein>
    <submittedName>
        <fullName evidence="1">Uncharacterized protein</fullName>
    </submittedName>
</protein>
<comment type="caution">
    <text evidence="1">The sequence shown here is derived from an EMBL/GenBank/DDBJ whole genome shotgun (WGS) entry which is preliminary data.</text>
</comment>
<accession>A0AAU9P534</accession>
<dbReference type="Proteomes" id="UP001157418">
    <property type="component" value="Unassembled WGS sequence"/>
</dbReference>